<dbReference type="InterPro" id="IPR018840">
    <property type="entry name" value="DUF2441"/>
</dbReference>
<accession>A0A1I3C1D4</accession>
<organism evidence="1 2">
    <name type="scientific">Pisciglobus halotolerans</name>
    <dbReference type="NCBI Taxonomy" id="745365"/>
    <lineage>
        <taxon>Bacteria</taxon>
        <taxon>Bacillati</taxon>
        <taxon>Bacillota</taxon>
        <taxon>Bacilli</taxon>
        <taxon>Lactobacillales</taxon>
        <taxon>Carnobacteriaceae</taxon>
    </lineage>
</organism>
<dbReference type="SUPFAM" id="SSF56399">
    <property type="entry name" value="ADP-ribosylation"/>
    <property type="match status" value="1"/>
</dbReference>
<dbReference type="EMBL" id="FOQE01000012">
    <property type="protein sequence ID" value="SFH68354.1"/>
    <property type="molecule type" value="Genomic_DNA"/>
</dbReference>
<protein>
    <submittedName>
        <fullName evidence="1">Uncharacterized protein</fullName>
    </submittedName>
</protein>
<gene>
    <name evidence="1" type="ORF">SAMN04489868_11212</name>
</gene>
<evidence type="ECO:0000313" key="1">
    <source>
        <dbReference type="EMBL" id="SFH68354.1"/>
    </source>
</evidence>
<dbReference type="Proteomes" id="UP000198668">
    <property type="component" value="Unassembled WGS sequence"/>
</dbReference>
<name>A0A1I3C1D4_9LACT</name>
<evidence type="ECO:0000313" key="2">
    <source>
        <dbReference type="Proteomes" id="UP000198668"/>
    </source>
</evidence>
<proteinExistence type="predicted"/>
<keyword evidence="2" id="KW-1185">Reference proteome</keyword>
<dbReference type="Pfam" id="PF10386">
    <property type="entry name" value="DUF2441"/>
    <property type="match status" value="1"/>
</dbReference>
<sequence>MNLDREVLQIVKLESEGPYFQGDAELLPSPRNVTFVEKMEQAKKHWRHPNRQGVSEVLMGGVIEVVDILEDFQTKLLN</sequence>
<dbReference type="AlphaFoldDB" id="A0A1I3C1D4"/>
<reference evidence="1 2" key="1">
    <citation type="submission" date="2016-10" db="EMBL/GenBank/DDBJ databases">
        <authorList>
            <person name="de Groot N.N."/>
        </authorList>
    </citation>
    <scope>NUCLEOTIDE SEQUENCE [LARGE SCALE GENOMIC DNA]</scope>
    <source>
        <strain evidence="1 2">DSM 27630</strain>
    </source>
</reference>